<dbReference type="EMBL" id="LN733737">
    <property type="protein sequence ID" value="CEP18048.1"/>
    <property type="molecule type" value="Genomic_DNA"/>
</dbReference>
<protein>
    <submittedName>
        <fullName evidence="1">Uncharacterized protein</fullName>
    </submittedName>
</protein>
<name>A0A0B7NRZ8_9FUNG</name>
<dbReference type="Proteomes" id="UP000054107">
    <property type="component" value="Unassembled WGS sequence"/>
</dbReference>
<evidence type="ECO:0000313" key="2">
    <source>
        <dbReference type="Proteomes" id="UP000054107"/>
    </source>
</evidence>
<gene>
    <name evidence="1" type="primary">PARPA_12348.1 scaffold 44939</name>
</gene>
<proteinExistence type="predicted"/>
<dbReference type="OrthoDB" id="2239868at2759"/>
<dbReference type="AlphaFoldDB" id="A0A0B7NRZ8"/>
<accession>A0A0B7NRZ8</accession>
<evidence type="ECO:0000313" key="1">
    <source>
        <dbReference type="EMBL" id="CEP18048.1"/>
    </source>
</evidence>
<reference evidence="1 2" key="1">
    <citation type="submission" date="2014-09" db="EMBL/GenBank/DDBJ databases">
        <authorList>
            <person name="Ellenberger Sabrina"/>
        </authorList>
    </citation>
    <scope>NUCLEOTIDE SEQUENCE [LARGE SCALE GENOMIC DNA]</scope>
    <source>
        <strain evidence="1 2">CBS 412.66</strain>
    </source>
</reference>
<keyword evidence="2" id="KW-1185">Reference proteome</keyword>
<organism evidence="1 2">
    <name type="scientific">Parasitella parasitica</name>
    <dbReference type="NCBI Taxonomy" id="35722"/>
    <lineage>
        <taxon>Eukaryota</taxon>
        <taxon>Fungi</taxon>
        <taxon>Fungi incertae sedis</taxon>
        <taxon>Mucoromycota</taxon>
        <taxon>Mucoromycotina</taxon>
        <taxon>Mucoromycetes</taxon>
        <taxon>Mucorales</taxon>
        <taxon>Mucorineae</taxon>
        <taxon>Mucoraceae</taxon>
        <taxon>Parasitella</taxon>
    </lineage>
</organism>
<sequence length="193" mass="21700">MKKLVIGSNTMNLLITCSATISSKTPTGFVGLQINDDPSSFSTEHTRIFLQSSKVRTYKKAMEHMVKLDDSRSTTSCLRQLNSHFAHHSTYSPLRAILSDFNASRLTPATIFTLCDLPDSDGYGFFCTSASKMGSLLLQKFAIATNEKRDLKREDMRSFMSLYKVRSTTKESDSWKPIVEVVAKIESQFSRSE</sequence>